<evidence type="ECO:0000256" key="4">
    <source>
        <dbReference type="ARBA" id="ARBA00022563"/>
    </source>
</evidence>
<dbReference type="SUPFAM" id="SSF53597">
    <property type="entry name" value="Dihydrofolate reductase-like"/>
    <property type="match status" value="1"/>
</dbReference>
<evidence type="ECO:0000256" key="7">
    <source>
        <dbReference type="PIRNR" id="PIRNR000194"/>
    </source>
</evidence>
<comment type="catalytic activity">
    <reaction evidence="7">
        <text>(6S)-5,6,7,8-tetrahydrofolate + NADP(+) = 7,8-dihydrofolate + NADPH + H(+)</text>
        <dbReference type="Rhea" id="RHEA:15009"/>
        <dbReference type="ChEBI" id="CHEBI:15378"/>
        <dbReference type="ChEBI" id="CHEBI:57451"/>
        <dbReference type="ChEBI" id="CHEBI:57453"/>
        <dbReference type="ChEBI" id="CHEBI:57783"/>
        <dbReference type="ChEBI" id="CHEBI:58349"/>
        <dbReference type="EC" id="1.5.1.3"/>
    </reaction>
</comment>
<evidence type="ECO:0000313" key="9">
    <source>
        <dbReference type="EMBL" id="AAV42759.1"/>
    </source>
</evidence>
<comment type="similarity">
    <text evidence="2 7">Belongs to the dihydrofolate reductase family.</text>
</comment>
<comment type="function">
    <text evidence="7">Key enzyme in folate metabolism. Catalyzes an essential reaction for de novo glycine and purine synthesis, and for DNA precursor synthesis.</text>
</comment>
<evidence type="ECO:0000256" key="1">
    <source>
        <dbReference type="ARBA" id="ARBA00004903"/>
    </source>
</evidence>
<gene>
    <name evidence="9" type="primary">dfrA</name>
    <name evidence="9" type="ordered locus">LBA0902</name>
</gene>
<keyword evidence="5 7" id="KW-0521">NADP</keyword>
<dbReference type="KEGG" id="lac:LBA0902"/>
<dbReference type="Gene3D" id="3.40.430.10">
    <property type="entry name" value="Dihydrofolate Reductase, subunit A"/>
    <property type="match status" value="1"/>
</dbReference>
<dbReference type="BioCyc" id="LACI272621:G1G49-909-MONOMER"/>
<organism evidence="10">
    <name type="scientific">Lactobacillus acidophilus (strain ATCC 700396 / NCK56 / N2 / NCFM)</name>
    <dbReference type="NCBI Taxonomy" id="272621"/>
    <lineage>
        <taxon>Bacteria</taxon>
        <taxon>Bacillati</taxon>
        <taxon>Bacillota</taxon>
        <taxon>Bacilli</taxon>
        <taxon>Lactobacillales</taxon>
        <taxon>Lactobacillaceae</taxon>
        <taxon>Lactobacillus</taxon>
    </lineage>
</organism>
<evidence type="ECO:0000256" key="5">
    <source>
        <dbReference type="ARBA" id="ARBA00022857"/>
    </source>
</evidence>
<dbReference type="PIRSF" id="PIRSF000194">
    <property type="entry name" value="DHFR"/>
    <property type="match status" value="1"/>
</dbReference>
<dbReference type="eggNOG" id="COG0262">
    <property type="taxonomic scope" value="Bacteria"/>
</dbReference>
<evidence type="ECO:0000256" key="6">
    <source>
        <dbReference type="ARBA" id="ARBA00023002"/>
    </source>
</evidence>
<dbReference type="STRING" id="272621.LBA0902"/>
<comment type="pathway">
    <text evidence="1 7">Cofactor biosynthesis; tetrahydrofolate biosynthesis; 5,6,7,8-tetrahydrofolate from 7,8-dihydrofolate: step 1/1.</text>
</comment>
<dbReference type="CDD" id="cd00209">
    <property type="entry name" value="DHFR"/>
    <property type="match status" value="1"/>
</dbReference>
<dbReference type="PANTHER" id="PTHR48069">
    <property type="entry name" value="DIHYDROFOLATE REDUCTASE"/>
    <property type="match status" value="1"/>
</dbReference>
<dbReference type="RefSeq" id="WP_003546982.1">
    <property type="nucleotide sequence ID" value="NC_006814.3"/>
</dbReference>
<dbReference type="PANTHER" id="PTHR48069:SF3">
    <property type="entry name" value="DIHYDROFOLATE REDUCTASE"/>
    <property type="match status" value="1"/>
</dbReference>
<dbReference type="GO" id="GO:0046655">
    <property type="term" value="P:folic acid metabolic process"/>
    <property type="evidence" value="ECO:0007669"/>
    <property type="project" value="TreeGrafter"/>
</dbReference>
<dbReference type="EC" id="1.5.1.3" evidence="3 7"/>
<protein>
    <recommendedName>
        <fullName evidence="3 7">Dihydrofolate reductase</fullName>
        <ecNumber evidence="3 7">1.5.1.3</ecNumber>
    </recommendedName>
</protein>
<evidence type="ECO:0000256" key="3">
    <source>
        <dbReference type="ARBA" id="ARBA00012856"/>
    </source>
</evidence>
<dbReference type="Pfam" id="PF00186">
    <property type="entry name" value="DHFR_1"/>
    <property type="match status" value="1"/>
</dbReference>
<dbReference type="GO" id="GO:0004146">
    <property type="term" value="F:dihydrofolate reductase activity"/>
    <property type="evidence" value="ECO:0007669"/>
    <property type="project" value="UniProtKB-EC"/>
</dbReference>
<feature type="domain" description="DHFR" evidence="8">
    <location>
        <begin position="1"/>
        <end position="166"/>
    </location>
</feature>
<dbReference type="GeneID" id="93289978"/>
<keyword evidence="6 7" id="KW-0560">Oxidoreductase</keyword>
<dbReference type="HOGENOM" id="CLU_043966_5_2_9"/>
<dbReference type="OrthoDB" id="9804315at2"/>
<dbReference type="InterPro" id="IPR001796">
    <property type="entry name" value="DHFR_dom"/>
</dbReference>
<evidence type="ECO:0000259" key="8">
    <source>
        <dbReference type="PROSITE" id="PS51330"/>
    </source>
</evidence>
<dbReference type="GO" id="GO:0046452">
    <property type="term" value="P:dihydrofolate metabolic process"/>
    <property type="evidence" value="ECO:0007669"/>
    <property type="project" value="TreeGrafter"/>
</dbReference>
<dbReference type="GO" id="GO:0046654">
    <property type="term" value="P:tetrahydrofolate biosynthetic process"/>
    <property type="evidence" value="ECO:0007669"/>
    <property type="project" value="UniProtKB-UniPathway"/>
</dbReference>
<dbReference type="PROSITE" id="PS51330">
    <property type="entry name" value="DHFR_2"/>
    <property type="match status" value="1"/>
</dbReference>
<evidence type="ECO:0000256" key="2">
    <source>
        <dbReference type="ARBA" id="ARBA00009539"/>
    </source>
</evidence>
<dbReference type="PRINTS" id="PR00070">
    <property type="entry name" value="DHFR"/>
</dbReference>
<dbReference type="InterPro" id="IPR024072">
    <property type="entry name" value="DHFR-like_dom_sf"/>
</dbReference>
<dbReference type="AlphaFoldDB" id="Q5FKL5"/>
<dbReference type="InterPro" id="IPR012259">
    <property type="entry name" value="DHFR"/>
</dbReference>
<evidence type="ECO:0000313" key="10">
    <source>
        <dbReference type="Proteomes" id="UP000006381"/>
    </source>
</evidence>
<dbReference type="GO" id="GO:0005829">
    <property type="term" value="C:cytosol"/>
    <property type="evidence" value="ECO:0007669"/>
    <property type="project" value="TreeGrafter"/>
</dbReference>
<name>Q5FKL5_LACAC</name>
<proteinExistence type="inferred from homology"/>
<dbReference type="PATRIC" id="fig|272621.13.peg.860"/>
<reference evidence="9 10" key="1">
    <citation type="journal article" date="2005" name="Proc. Natl. Acad. Sci. U.S.A.">
        <title>Complete genome sequence of the probiotic lactic acid bacterium Lactobacillus acidophilus NCFM.</title>
        <authorList>
            <person name="Altermann E."/>
            <person name="Russell W.M."/>
            <person name="Azcarate-Peril M.A."/>
            <person name="Barrangou R."/>
            <person name="Buck B.L."/>
            <person name="McAuliffe O."/>
            <person name="Souther N."/>
            <person name="Dobson A."/>
            <person name="Duong T."/>
            <person name="Callanan M."/>
            <person name="Lick S."/>
            <person name="Hamrick A."/>
            <person name="Cano R."/>
            <person name="Klaenhammer T.R."/>
        </authorList>
    </citation>
    <scope>NUCLEOTIDE SEQUENCE [LARGE SCALE GENOMIC DNA]</scope>
    <source>
        <strain evidence="10">ATCC 700396 / NCK56 / N2 / NCFM</strain>
    </source>
</reference>
<keyword evidence="4 7" id="KW-0554">One-carbon metabolism</keyword>
<accession>Q5FKL5</accession>
<dbReference type="Proteomes" id="UP000006381">
    <property type="component" value="Chromosome"/>
</dbReference>
<sequence length="167" mass="19725">MIEYVWAEDKEKNIGLNGHLPWYLPADMKHFKEVTINHPIIMGRKTFESFPNLLPKRKHIVLTHNEELKNKYQNNDQVTILPTVEDLHNFVAEHQDERMCAIGGVSIFNALMDQVEVLEKTEIDAIFEADTKMPEIDYSRFNLVAKKHYEPDEKNKYPYTFLTYKLK</sequence>
<dbReference type="EMBL" id="CP000033">
    <property type="protein sequence ID" value="AAV42759.1"/>
    <property type="molecule type" value="Genomic_DNA"/>
</dbReference>
<dbReference type="UniPathway" id="UPA00077">
    <property type="reaction ID" value="UER00158"/>
</dbReference>
<keyword evidence="10" id="KW-1185">Reference proteome</keyword>
<dbReference type="GO" id="GO:0050661">
    <property type="term" value="F:NADP binding"/>
    <property type="evidence" value="ECO:0007669"/>
    <property type="project" value="InterPro"/>
</dbReference>
<dbReference type="GO" id="GO:0006730">
    <property type="term" value="P:one-carbon metabolic process"/>
    <property type="evidence" value="ECO:0007669"/>
    <property type="project" value="UniProtKB-KW"/>
</dbReference>